<accession>A0A9X1YM19</accession>
<keyword evidence="7" id="KW-0406">Ion transport</keyword>
<feature type="signal peptide" evidence="13">
    <location>
        <begin position="1"/>
        <end position="30"/>
    </location>
</feature>
<evidence type="ECO:0000256" key="2">
    <source>
        <dbReference type="ARBA" id="ARBA00022448"/>
    </source>
</evidence>
<evidence type="ECO:0000256" key="11">
    <source>
        <dbReference type="PROSITE-ProRule" id="PRU01360"/>
    </source>
</evidence>
<gene>
    <name evidence="16" type="ORF">LPC04_23200</name>
</gene>
<keyword evidence="4" id="KW-0410">Iron transport</keyword>
<comment type="subcellular location">
    <subcellularLocation>
        <location evidence="1 11">Cell outer membrane</location>
        <topology evidence="1 11">Multi-pass membrane protein</topology>
    </subcellularLocation>
</comment>
<name>A0A9X1YM19_9BURK</name>
<evidence type="ECO:0000256" key="8">
    <source>
        <dbReference type="ARBA" id="ARBA00023077"/>
    </source>
</evidence>
<evidence type="ECO:0000256" key="13">
    <source>
        <dbReference type="SAM" id="SignalP"/>
    </source>
</evidence>
<comment type="caution">
    <text evidence="16">The sequence shown here is derived from an EMBL/GenBank/DDBJ whole genome shotgun (WGS) entry which is preliminary data.</text>
</comment>
<reference evidence="16" key="1">
    <citation type="submission" date="2021-11" db="EMBL/GenBank/DDBJ databases">
        <title>BS-T2-15 a new species belonging to the Comamonadaceae family isolated from the soil of a French oak forest.</title>
        <authorList>
            <person name="Mieszkin S."/>
            <person name="Alain K."/>
        </authorList>
    </citation>
    <scope>NUCLEOTIDE SEQUENCE</scope>
    <source>
        <strain evidence="16">BS-T2-15</strain>
    </source>
</reference>
<feature type="domain" description="TonB-dependent receptor-like beta-barrel" evidence="14">
    <location>
        <begin position="320"/>
        <end position="703"/>
    </location>
</feature>
<dbReference type="Proteomes" id="UP001139353">
    <property type="component" value="Unassembled WGS sequence"/>
</dbReference>
<keyword evidence="6" id="KW-0408">Iron</keyword>
<dbReference type="Pfam" id="PF07715">
    <property type="entry name" value="Plug"/>
    <property type="match status" value="1"/>
</dbReference>
<sequence length="741" mass="77359">MSRTHPSHAPAVGAALVSAVLASMSLSARAQAVAPPSAAASQAAQSDTQVVTVTASRRREPARDVPVQVNALPAQDLERAGAASLADYVGGLPGVDVKTTNGPGLGQVSIRGVTTGDQTIATVGIYVDDVAFGSSSAFAAGSTMALDMSLLDLNHIEVLRGPQGTLYGAGAMGGLLKYVTNEPDTTELSGKLTLGASAIKSGGVSSVESGVINVPLKEGVAAMRVALFHEHQGGYVDAVGPAGGKNIDRGDTSGRRLSLLVEPTSKLHVRLTAVDQTINQRGSSIVDYDLATGRPTEGDLKRQLDLREPYLVNIGLVSADIEYDMGWARINSVTSAQQEKSRNRLDASFYDGPLTGAVGAPVTDSRLDSSPGVRKHTQEFRLTSAPGALEWLGGLYFDSEVGRNSQLLAGNLESDGSEIDVVTDSQPSTYKELAAYGDVTWNMAKDWSLTGGLRVARNRQAYDVVTNGVAGPPGGSAETSKTYLATVRYALTSVSNVYFRAASGYRPGGPNPPALDASGNIIPGSPLSFKSDSLWSYELGYKGDLLDKRLSIETALYDVEWKGIQQPLAIGSGTVIVNAGRARVTGAELFARYHVTPAWSLDASLSTIDAKLTEDAPALGPSGSRLPNSARFSGTLGTTGNFALAERPAYAGVSVRYVGERNSGFDSAESSQPNFKMPAYTLADLQGGVTLGKVDIGLYVRNVFDKRAILGADSALVAFGSPLHATVAQPRTIGATLSTSF</sequence>
<evidence type="ECO:0000256" key="5">
    <source>
        <dbReference type="ARBA" id="ARBA00022692"/>
    </source>
</evidence>
<keyword evidence="13" id="KW-0732">Signal</keyword>
<keyword evidence="9 11" id="KW-0472">Membrane</keyword>
<dbReference type="EMBL" id="JAJLJH010000009">
    <property type="protein sequence ID" value="MCK9688628.1"/>
    <property type="molecule type" value="Genomic_DNA"/>
</dbReference>
<keyword evidence="2 11" id="KW-0813">Transport</keyword>
<feature type="chain" id="PRO_5040767953" evidence="13">
    <location>
        <begin position="31"/>
        <end position="741"/>
    </location>
</feature>
<evidence type="ECO:0000256" key="3">
    <source>
        <dbReference type="ARBA" id="ARBA00022452"/>
    </source>
</evidence>
<evidence type="ECO:0000256" key="9">
    <source>
        <dbReference type="ARBA" id="ARBA00023136"/>
    </source>
</evidence>
<dbReference type="PROSITE" id="PS52016">
    <property type="entry name" value="TONB_DEPENDENT_REC_3"/>
    <property type="match status" value="1"/>
</dbReference>
<evidence type="ECO:0000256" key="6">
    <source>
        <dbReference type="ARBA" id="ARBA00023004"/>
    </source>
</evidence>
<dbReference type="InterPro" id="IPR000531">
    <property type="entry name" value="Beta-barrel_TonB"/>
</dbReference>
<keyword evidence="10 11" id="KW-0998">Cell outer membrane</keyword>
<evidence type="ECO:0000256" key="1">
    <source>
        <dbReference type="ARBA" id="ARBA00004571"/>
    </source>
</evidence>
<evidence type="ECO:0000256" key="7">
    <source>
        <dbReference type="ARBA" id="ARBA00023065"/>
    </source>
</evidence>
<keyword evidence="3 11" id="KW-1134">Transmembrane beta strand</keyword>
<evidence type="ECO:0000256" key="4">
    <source>
        <dbReference type="ARBA" id="ARBA00022496"/>
    </source>
</evidence>
<keyword evidence="8 12" id="KW-0798">TonB box</keyword>
<dbReference type="Gene3D" id="2.40.170.20">
    <property type="entry name" value="TonB-dependent receptor, beta-barrel domain"/>
    <property type="match status" value="1"/>
</dbReference>
<dbReference type="InterPro" id="IPR039426">
    <property type="entry name" value="TonB-dep_rcpt-like"/>
</dbReference>
<dbReference type="PANTHER" id="PTHR32552">
    <property type="entry name" value="FERRICHROME IRON RECEPTOR-RELATED"/>
    <property type="match status" value="1"/>
</dbReference>
<comment type="similarity">
    <text evidence="11 12">Belongs to the TonB-dependent receptor family.</text>
</comment>
<dbReference type="GO" id="GO:0006826">
    <property type="term" value="P:iron ion transport"/>
    <property type="evidence" value="ECO:0007669"/>
    <property type="project" value="UniProtKB-KW"/>
</dbReference>
<dbReference type="PANTHER" id="PTHR32552:SF81">
    <property type="entry name" value="TONB-DEPENDENT OUTER MEMBRANE RECEPTOR"/>
    <property type="match status" value="1"/>
</dbReference>
<dbReference type="SUPFAM" id="SSF56935">
    <property type="entry name" value="Porins"/>
    <property type="match status" value="1"/>
</dbReference>
<dbReference type="InterPro" id="IPR036942">
    <property type="entry name" value="Beta-barrel_TonB_sf"/>
</dbReference>
<organism evidence="16 17">
    <name type="scientific">Scleromatobacter humisilvae</name>
    <dbReference type="NCBI Taxonomy" id="2897159"/>
    <lineage>
        <taxon>Bacteria</taxon>
        <taxon>Pseudomonadati</taxon>
        <taxon>Pseudomonadota</taxon>
        <taxon>Betaproteobacteria</taxon>
        <taxon>Burkholderiales</taxon>
        <taxon>Sphaerotilaceae</taxon>
        <taxon>Scleromatobacter</taxon>
    </lineage>
</organism>
<dbReference type="Pfam" id="PF00593">
    <property type="entry name" value="TonB_dep_Rec_b-barrel"/>
    <property type="match status" value="1"/>
</dbReference>
<protein>
    <submittedName>
        <fullName evidence="16">TonB-dependent receptor</fullName>
    </submittedName>
</protein>
<evidence type="ECO:0000259" key="15">
    <source>
        <dbReference type="Pfam" id="PF07715"/>
    </source>
</evidence>
<keyword evidence="16" id="KW-0675">Receptor</keyword>
<dbReference type="InterPro" id="IPR012910">
    <property type="entry name" value="Plug_dom"/>
</dbReference>
<evidence type="ECO:0000259" key="14">
    <source>
        <dbReference type="Pfam" id="PF00593"/>
    </source>
</evidence>
<evidence type="ECO:0000313" key="16">
    <source>
        <dbReference type="EMBL" id="MCK9688628.1"/>
    </source>
</evidence>
<evidence type="ECO:0000256" key="10">
    <source>
        <dbReference type="ARBA" id="ARBA00023237"/>
    </source>
</evidence>
<feature type="domain" description="TonB-dependent receptor plug" evidence="15">
    <location>
        <begin position="62"/>
        <end position="174"/>
    </location>
</feature>
<dbReference type="RefSeq" id="WP_275684673.1">
    <property type="nucleotide sequence ID" value="NZ_JAJLJH010000009.1"/>
</dbReference>
<evidence type="ECO:0000256" key="12">
    <source>
        <dbReference type="RuleBase" id="RU003357"/>
    </source>
</evidence>
<dbReference type="GO" id="GO:0009279">
    <property type="term" value="C:cell outer membrane"/>
    <property type="evidence" value="ECO:0007669"/>
    <property type="project" value="UniProtKB-SubCell"/>
</dbReference>
<keyword evidence="17" id="KW-1185">Reference proteome</keyword>
<dbReference type="AlphaFoldDB" id="A0A9X1YM19"/>
<evidence type="ECO:0000313" key="17">
    <source>
        <dbReference type="Proteomes" id="UP001139353"/>
    </source>
</evidence>
<keyword evidence="5 11" id="KW-0812">Transmembrane</keyword>
<proteinExistence type="inferred from homology"/>